<dbReference type="EMBL" id="KB445554">
    <property type="protein sequence ID" value="EMC97216.1"/>
    <property type="molecule type" value="Genomic_DNA"/>
</dbReference>
<evidence type="ECO:0000313" key="1">
    <source>
        <dbReference type="EMBL" id="EMC97216.1"/>
    </source>
</evidence>
<dbReference type="RefSeq" id="XP_007675706.1">
    <property type="nucleotide sequence ID" value="XM_007677516.1"/>
</dbReference>
<protein>
    <submittedName>
        <fullName evidence="1">Uncharacterized protein</fullName>
    </submittedName>
</protein>
<dbReference type="HOGENOM" id="CLU_1586172_0_0_1"/>
<proteinExistence type="predicted"/>
<dbReference type="GeneID" id="19114386"/>
<organism evidence="1 2">
    <name type="scientific">Baudoinia panamericana (strain UAMH 10762)</name>
    <name type="common">Angels' share fungus</name>
    <name type="synonym">Baudoinia compniacensis (strain UAMH 10762)</name>
    <dbReference type="NCBI Taxonomy" id="717646"/>
    <lineage>
        <taxon>Eukaryota</taxon>
        <taxon>Fungi</taxon>
        <taxon>Dikarya</taxon>
        <taxon>Ascomycota</taxon>
        <taxon>Pezizomycotina</taxon>
        <taxon>Dothideomycetes</taxon>
        <taxon>Dothideomycetidae</taxon>
        <taxon>Mycosphaerellales</taxon>
        <taxon>Teratosphaeriaceae</taxon>
        <taxon>Baudoinia</taxon>
    </lineage>
</organism>
<reference evidence="1 2" key="1">
    <citation type="journal article" date="2012" name="PLoS Pathog.">
        <title>Diverse lifestyles and strategies of plant pathogenesis encoded in the genomes of eighteen Dothideomycetes fungi.</title>
        <authorList>
            <person name="Ohm R.A."/>
            <person name="Feau N."/>
            <person name="Henrissat B."/>
            <person name="Schoch C.L."/>
            <person name="Horwitz B.A."/>
            <person name="Barry K.W."/>
            <person name="Condon B.J."/>
            <person name="Copeland A.C."/>
            <person name="Dhillon B."/>
            <person name="Glaser F."/>
            <person name="Hesse C.N."/>
            <person name="Kosti I."/>
            <person name="LaButti K."/>
            <person name="Lindquist E.A."/>
            <person name="Lucas S."/>
            <person name="Salamov A.A."/>
            <person name="Bradshaw R.E."/>
            <person name="Ciuffetti L."/>
            <person name="Hamelin R.C."/>
            <person name="Kema G.H.J."/>
            <person name="Lawrence C."/>
            <person name="Scott J.A."/>
            <person name="Spatafora J.W."/>
            <person name="Turgeon B.G."/>
            <person name="de Wit P.J.G.M."/>
            <person name="Zhong S."/>
            <person name="Goodwin S.B."/>
            <person name="Grigoriev I.V."/>
        </authorList>
    </citation>
    <scope>NUCLEOTIDE SEQUENCE [LARGE SCALE GENOMIC DNA]</scope>
    <source>
        <strain evidence="1 2">UAMH 10762</strain>
    </source>
</reference>
<name>M2MKJ6_BAUPA</name>
<dbReference type="KEGG" id="bcom:BAUCODRAFT_444247"/>
<evidence type="ECO:0000313" key="2">
    <source>
        <dbReference type="Proteomes" id="UP000011761"/>
    </source>
</evidence>
<keyword evidence="2" id="KW-1185">Reference proteome</keyword>
<gene>
    <name evidence="1" type="ORF">BAUCODRAFT_444247</name>
</gene>
<sequence length="168" mass="18241">MRTAGLASYSDPCSHSVSCRVAAAGQRRSQMPAPSKAPSSALPYQGQRIGVAVCLSSSYYILRIASLCQALKCHTWRPNIMPKSSVSHQLHNGTGRTLGMQRSAARGLLFTVYSPQSHDLGLPSPSDARIGMYNQVSALKLLARRPALQSFCHLHRCLTMLTSQQDSI</sequence>
<dbReference type="Proteomes" id="UP000011761">
    <property type="component" value="Unassembled WGS sequence"/>
</dbReference>
<dbReference type="AlphaFoldDB" id="M2MKJ6"/>
<accession>M2MKJ6</accession>